<dbReference type="RefSeq" id="WP_210057501.1">
    <property type="nucleotide sequence ID" value="NZ_BAAAMH010000010.1"/>
</dbReference>
<reference evidence="1 2" key="1">
    <citation type="submission" date="2021-03" db="EMBL/GenBank/DDBJ databases">
        <title>Sequencing the genomes of 1000 actinobacteria strains.</title>
        <authorList>
            <person name="Klenk H.-P."/>
        </authorList>
    </citation>
    <scope>NUCLEOTIDE SEQUENCE [LARGE SCALE GENOMIC DNA]</scope>
    <source>
        <strain evidence="1 2">DSM 12936</strain>
    </source>
</reference>
<protein>
    <submittedName>
        <fullName evidence="1">Uncharacterized protein</fullName>
    </submittedName>
</protein>
<dbReference type="EMBL" id="JAGIOB010000001">
    <property type="protein sequence ID" value="MBP2418181.1"/>
    <property type="molecule type" value="Genomic_DNA"/>
</dbReference>
<evidence type="ECO:0000313" key="1">
    <source>
        <dbReference type="EMBL" id="MBP2418181.1"/>
    </source>
</evidence>
<gene>
    <name evidence="1" type="ORF">JOF54_003103</name>
</gene>
<name>A0ABS4ZAU5_9ACTN</name>
<accession>A0ABS4ZAU5</accession>
<dbReference type="Proteomes" id="UP000758168">
    <property type="component" value="Unassembled WGS sequence"/>
</dbReference>
<comment type="caution">
    <text evidence="1">The sequence shown here is derived from an EMBL/GenBank/DDBJ whole genome shotgun (WGS) entry which is preliminary data.</text>
</comment>
<organism evidence="1 2">
    <name type="scientific">Microlunatus capsulatus</name>
    <dbReference type="NCBI Taxonomy" id="99117"/>
    <lineage>
        <taxon>Bacteria</taxon>
        <taxon>Bacillati</taxon>
        <taxon>Actinomycetota</taxon>
        <taxon>Actinomycetes</taxon>
        <taxon>Propionibacteriales</taxon>
        <taxon>Propionibacteriaceae</taxon>
        <taxon>Microlunatus</taxon>
    </lineage>
</organism>
<evidence type="ECO:0000313" key="2">
    <source>
        <dbReference type="Proteomes" id="UP000758168"/>
    </source>
</evidence>
<sequence>MSIETEALFRGTVYRVTGEPVVANLESKAEAARELHLATCRTLRKYPEGSPALVALSDAEADEAWLKALEEDTAIGVPPKEWPFSAETAWCPICLVKVVPVASDGSYKHPLARSAKWRPGIPLACRFPTAHGLGHCGCDDVPAAAAAQA</sequence>
<keyword evidence="2" id="KW-1185">Reference proteome</keyword>
<proteinExistence type="predicted"/>